<keyword evidence="2" id="KW-1185">Reference proteome</keyword>
<proteinExistence type="predicted"/>
<evidence type="ECO:0000313" key="1">
    <source>
        <dbReference type="EMBL" id="KAF0922600.1"/>
    </source>
</evidence>
<evidence type="ECO:0000313" key="2">
    <source>
        <dbReference type="Proteomes" id="UP000479710"/>
    </source>
</evidence>
<name>A0A6G1ECS7_9ORYZ</name>
<comment type="caution">
    <text evidence="1">The sequence shown here is derived from an EMBL/GenBank/DDBJ whole genome shotgun (WGS) entry which is preliminary data.</text>
</comment>
<sequence>MAAATSSNGKKWVRARTTAGEGGAEVALEQILAPPPRQSRYGGQPLQANPSAASLVDLCTSSQ</sequence>
<dbReference type="Proteomes" id="UP000479710">
    <property type="component" value="Unassembled WGS sequence"/>
</dbReference>
<organism evidence="1 2">
    <name type="scientific">Oryza meyeriana var. granulata</name>
    <dbReference type="NCBI Taxonomy" id="110450"/>
    <lineage>
        <taxon>Eukaryota</taxon>
        <taxon>Viridiplantae</taxon>
        <taxon>Streptophyta</taxon>
        <taxon>Embryophyta</taxon>
        <taxon>Tracheophyta</taxon>
        <taxon>Spermatophyta</taxon>
        <taxon>Magnoliopsida</taxon>
        <taxon>Liliopsida</taxon>
        <taxon>Poales</taxon>
        <taxon>Poaceae</taxon>
        <taxon>BOP clade</taxon>
        <taxon>Oryzoideae</taxon>
        <taxon>Oryzeae</taxon>
        <taxon>Oryzinae</taxon>
        <taxon>Oryza</taxon>
        <taxon>Oryza meyeriana</taxon>
    </lineage>
</organism>
<dbReference type="EMBL" id="SPHZ02000004">
    <property type="protein sequence ID" value="KAF0922600.1"/>
    <property type="molecule type" value="Genomic_DNA"/>
</dbReference>
<protein>
    <submittedName>
        <fullName evidence="1">Uncharacterized protein</fullName>
    </submittedName>
</protein>
<accession>A0A6G1ECS7</accession>
<reference evidence="1 2" key="1">
    <citation type="submission" date="2019-11" db="EMBL/GenBank/DDBJ databases">
        <title>Whole genome sequence of Oryza granulata.</title>
        <authorList>
            <person name="Li W."/>
        </authorList>
    </citation>
    <scope>NUCLEOTIDE SEQUENCE [LARGE SCALE GENOMIC DNA]</scope>
    <source>
        <strain evidence="2">cv. Menghai</strain>
        <tissue evidence="1">Leaf</tissue>
    </source>
</reference>
<dbReference type="AlphaFoldDB" id="A0A6G1ECS7"/>
<gene>
    <name evidence="1" type="ORF">E2562_039541</name>
</gene>